<feature type="DNA-binding region" description="OmpR/PhoB-type" evidence="7">
    <location>
        <begin position="132"/>
        <end position="230"/>
    </location>
</feature>
<evidence type="ECO:0000259" key="9">
    <source>
        <dbReference type="PROSITE" id="PS51755"/>
    </source>
</evidence>
<feature type="domain" description="OmpR/PhoB-type" evidence="9">
    <location>
        <begin position="132"/>
        <end position="230"/>
    </location>
</feature>
<dbReference type="InterPro" id="IPR001789">
    <property type="entry name" value="Sig_transdc_resp-reg_receiver"/>
</dbReference>
<dbReference type="PROSITE" id="PS50110">
    <property type="entry name" value="RESPONSE_REGULATORY"/>
    <property type="match status" value="1"/>
</dbReference>
<evidence type="ECO:0000313" key="11">
    <source>
        <dbReference type="Proteomes" id="UP000028488"/>
    </source>
</evidence>
<dbReference type="Proteomes" id="UP000028488">
    <property type="component" value="Chromosome"/>
</dbReference>
<dbReference type="EMBL" id="CP008947">
    <property type="protein sequence ID" value="AII03802.1"/>
    <property type="molecule type" value="Genomic_DNA"/>
</dbReference>
<evidence type="ECO:0000256" key="4">
    <source>
        <dbReference type="ARBA" id="ARBA00023125"/>
    </source>
</evidence>
<dbReference type="Gene3D" id="1.10.10.10">
    <property type="entry name" value="Winged helix-like DNA-binding domain superfamily/Winged helix DNA-binding domain"/>
    <property type="match status" value="1"/>
</dbReference>
<dbReference type="GO" id="GO:0000156">
    <property type="term" value="F:phosphorelay response regulator activity"/>
    <property type="evidence" value="ECO:0007669"/>
    <property type="project" value="TreeGrafter"/>
</dbReference>
<keyword evidence="1 6" id="KW-0597">Phosphoprotein</keyword>
<dbReference type="InterPro" id="IPR039420">
    <property type="entry name" value="WalR-like"/>
</dbReference>
<evidence type="ECO:0000256" key="7">
    <source>
        <dbReference type="PROSITE-ProRule" id="PRU01091"/>
    </source>
</evidence>
<keyword evidence="4 7" id="KW-0238">DNA-binding</keyword>
<dbReference type="GO" id="GO:0000976">
    <property type="term" value="F:transcription cis-regulatory region binding"/>
    <property type="evidence" value="ECO:0007669"/>
    <property type="project" value="TreeGrafter"/>
</dbReference>
<evidence type="ECO:0000256" key="6">
    <source>
        <dbReference type="PROSITE-ProRule" id="PRU00169"/>
    </source>
</evidence>
<dbReference type="InterPro" id="IPR011006">
    <property type="entry name" value="CheY-like_superfamily"/>
</dbReference>
<accession>A0A076EF61</accession>
<dbReference type="SMART" id="SM00862">
    <property type="entry name" value="Trans_reg_C"/>
    <property type="match status" value="1"/>
</dbReference>
<dbReference type="GO" id="GO:0005829">
    <property type="term" value="C:cytosol"/>
    <property type="evidence" value="ECO:0007669"/>
    <property type="project" value="TreeGrafter"/>
</dbReference>
<dbReference type="InterPro" id="IPR001867">
    <property type="entry name" value="OmpR/PhoB-type_DNA-bd"/>
</dbReference>
<sequence length="248" mass="27077">MNVVSSPAIARPRVLLIDADVERSLVDRLRDAGFFVTRTYAEPVRSRIEPPDVVIVDARSPHLDAGTTVRALKAMRFALAVVVIGTFRSGNRRSDLLEAGADDVMEMPVGADELVARLRAILRRVKPERPAQAPAGAPDVCLCEVPHEPDHDGLRTTLTRTEYVLFTVLAQNVGRVVTRRDLMLMVWGVTVESKTNVLNAYVCSLRRKLVAVGSPYVVHTVRGVGFALGEVERPGSIDPVRQVPVAAS</sequence>
<dbReference type="GO" id="GO:0006355">
    <property type="term" value="P:regulation of DNA-templated transcription"/>
    <property type="evidence" value="ECO:0007669"/>
    <property type="project" value="InterPro"/>
</dbReference>
<dbReference type="InterPro" id="IPR016032">
    <property type="entry name" value="Sig_transdc_resp-reg_C-effctor"/>
</dbReference>
<evidence type="ECO:0000313" key="10">
    <source>
        <dbReference type="EMBL" id="AII03802.1"/>
    </source>
</evidence>
<dbReference type="SUPFAM" id="SSF52172">
    <property type="entry name" value="CheY-like"/>
    <property type="match status" value="1"/>
</dbReference>
<dbReference type="InterPro" id="IPR036388">
    <property type="entry name" value="WH-like_DNA-bd_sf"/>
</dbReference>
<keyword evidence="3" id="KW-0805">Transcription regulation</keyword>
<dbReference type="CDD" id="cd00383">
    <property type="entry name" value="trans_reg_C"/>
    <property type="match status" value="1"/>
</dbReference>
<evidence type="ECO:0000256" key="3">
    <source>
        <dbReference type="ARBA" id="ARBA00023015"/>
    </source>
</evidence>
<dbReference type="PANTHER" id="PTHR48111:SF1">
    <property type="entry name" value="TWO-COMPONENT RESPONSE REGULATOR ORR33"/>
    <property type="match status" value="1"/>
</dbReference>
<dbReference type="PANTHER" id="PTHR48111">
    <property type="entry name" value="REGULATOR OF RPOS"/>
    <property type="match status" value="1"/>
</dbReference>
<protein>
    <submittedName>
        <fullName evidence="10">Transcriptional regulator</fullName>
    </submittedName>
</protein>
<reference evidence="10 11" key="1">
    <citation type="submission" date="2014-07" db="EMBL/GenBank/DDBJ databases">
        <title>Genome Sequence of Rhodococcus opacus Strain R7, a Biodegrader of Mono- and Polycyclic Aromatic Hydrocarbons.</title>
        <authorList>
            <person name="Di Gennaro P."/>
            <person name="Zampolli J."/>
            <person name="Presti I."/>
            <person name="Cappelletti M."/>
            <person name="D'Ursi P."/>
            <person name="Orro A."/>
            <person name="Mezzelani A."/>
            <person name="Milanesi L."/>
        </authorList>
    </citation>
    <scope>NUCLEOTIDE SEQUENCE [LARGE SCALE GENOMIC DNA]</scope>
    <source>
        <strain evidence="10 11">R7</strain>
    </source>
</reference>
<dbReference type="PROSITE" id="PS51755">
    <property type="entry name" value="OMPR_PHOB"/>
    <property type="match status" value="1"/>
</dbReference>
<evidence type="ECO:0000259" key="8">
    <source>
        <dbReference type="PROSITE" id="PS50110"/>
    </source>
</evidence>
<feature type="domain" description="Response regulatory" evidence="8">
    <location>
        <begin position="11"/>
        <end position="122"/>
    </location>
</feature>
<evidence type="ECO:0000256" key="2">
    <source>
        <dbReference type="ARBA" id="ARBA00023012"/>
    </source>
</evidence>
<dbReference type="SUPFAM" id="SSF46894">
    <property type="entry name" value="C-terminal effector domain of the bipartite response regulators"/>
    <property type="match status" value="1"/>
</dbReference>
<dbReference type="Gene3D" id="3.40.50.2300">
    <property type="match status" value="1"/>
</dbReference>
<dbReference type="SMART" id="SM00448">
    <property type="entry name" value="REC"/>
    <property type="match status" value="1"/>
</dbReference>
<dbReference type="Pfam" id="PF00486">
    <property type="entry name" value="Trans_reg_C"/>
    <property type="match status" value="1"/>
</dbReference>
<dbReference type="RefSeq" id="WP_037232256.1">
    <property type="nucleotide sequence ID" value="NZ_CP008947.1"/>
</dbReference>
<dbReference type="GO" id="GO:0032993">
    <property type="term" value="C:protein-DNA complex"/>
    <property type="evidence" value="ECO:0007669"/>
    <property type="project" value="TreeGrafter"/>
</dbReference>
<name>A0A076EF61_RHOOP</name>
<keyword evidence="5" id="KW-0804">Transcription</keyword>
<feature type="modified residue" description="4-aspartylphosphate" evidence="6">
    <location>
        <position position="57"/>
    </location>
</feature>
<keyword evidence="2" id="KW-0902">Two-component regulatory system</keyword>
<dbReference type="AlphaFoldDB" id="A0A076EF61"/>
<evidence type="ECO:0000256" key="5">
    <source>
        <dbReference type="ARBA" id="ARBA00023163"/>
    </source>
</evidence>
<gene>
    <name evidence="10" type="ORF">EP51_03920</name>
</gene>
<dbReference type="eggNOG" id="COG0745">
    <property type="taxonomic scope" value="Bacteria"/>
</dbReference>
<organism evidence="10 11">
    <name type="scientific">Rhodococcus opacus</name>
    <name type="common">Nocardia opaca</name>
    <dbReference type="NCBI Taxonomy" id="37919"/>
    <lineage>
        <taxon>Bacteria</taxon>
        <taxon>Bacillati</taxon>
        <taxon>Actinomycetota</taxon>
        <taxon>Actinomycetes</taxon>
        <taxon>Mycobacteriales</taxon>
        <taxon>Nocardiaceae</taxon>
        <taxon>Rhodococcus</taxon>
    </lineage>
</organism>
<evidence type="ECO:0000256" key="1">
    <source>
        <dbReference type="ARBA" id="ARBA00022553"/>
    </source>
</evidence>
<proteinExistence type="predicted"/>